<accession>A0A1G9SQN3</accession>
<feature type="transmembrane region" description="Helical" evidence="8">
    <location>
        <begin position="408"/>
        <end position="428"/>
    </location>
</feature>
<feature type="transmembrane region" description="Helical" evidence="8">
    <location>
        <begin position="94"/>
        <end position="120"/>
    </location>
</feature>
<evidence type="ECO:0000256" key="4">
    <source>
        <dbReference type="ARBA" id="ARBA00022475"/>
    </source>
</evidence>
<evidence type="ECO:0000313" key="10">
    <source>
        <dbReference type="Proteomes" id="UP000199068"/>
    </source>
</evidence>
<dbReference type="EMBL" id="FNGW01000010">
    <property type="protein sequence ID" value="SDM37674.1"/>
    <property type="molecule type" value="Genomic_DNA"/>
</dbReference>
<evidence type="ECO:0000256" key="8">
    <source>
        <dbReference type="SAM" id="Phobius"/>
    </source>
</evidence>
<evidence type="ECO:0000313" key="9">
    <source>
        <dbReference type="EMBL" id="SDM37674.1"/>
    </source>
</evidence>
<keyword evidence="3" id="KW-0813">Transport</keyword>
<dbReference type="AlphaFoldDB" id="A0A1G9SQN3"/>
<evidence type="ECO:0000256" key="2">
    <source>
        <dbReference type="ARBA" id="ARBA00009261"/>
    </source>
</evidence>
<feature type="transmembrane region" description="Helical" evidence="8">
    <location>
        <begin position="20"/>
        <end position="42"/>
    </location>
</feature>
<gene>
    <name evidence="9" type="ORF">SAMN04515677_11059</name>
</gene>
<feature type="transmembrane region" description="Helical" evidence="8">
    <location>
        <begin position="384"/>
        <end position="402"/>
    </location>
</feature>
<evidence type="ECO:0000256" key="7">
    <source>
        <dbReference type="ARBA" id="ARBA00023136"/>
    </source>
</evidence>
<keyword evidence="6 8" id="KW-1133">Transmembrane helix</keyword>
<dbReference type="STRING" id="1121325.SAMN04515677_11059"/>
<dbReference type="RefSeq" id="WP_092727383.1">
    <property type="nucleotide sequence ID" value="NZ_FNGW01000010.1"/>
</dbReference>
<keyword evidence="10" id="KW-1185">Reference proteome</keyword>
<dbReference type="PANTHER" id="PTHR30330:SF7">
    <property type="entry name" value="SODIUM_PROTON-DEPENDENT ALANINE CARRIER PROTEIN YRBD-RELATED"/>
    <property type="match status" value="1"/>
</dbReference>
<dbReference type="InterPro" id="IPR001463">
    <property type="entry name" value="Na/Ala_symport"/>
</dbReference>
<reference evidence="9 10" key="1">
    <citation type="submission" date="2016-10" db="EMBL/GenBank/DDBJ databases">
        <authorList>
            <person name="de Groot N.N."/>
        </authorList>
    </citation>
    <scope>NUCLEOTIDE SEQUENCE [LARGE SCALE GENOMIC DNA]</scope>
    <source>
        <strain evidence="9 10">DSM 797</strain>
    </source>
</reference>
<dbReference type="PANTHER" id="PTHR30330">
    <property type="entry name" value="AGSS FAMILY TRANSPORTER, SODIUM-ALANINE"/>
    <property type="match status" value="1"/>
</dbReference>
<feature type="transmembrane region" description="Helical" evidence="8">
    <location>
        <begin position="291"/>
        <end position="315"/>
    </location>
</feature>
<feature type="transmembrane region" description="Helical" evidence="8">
    <location>
        <begin position="63"/>
        <end position="82"/>
    </location>
</feature>
<protein>
    <submittedName>
        <fullName evidence="9">Na+/alanine symporter</fullName>
    </submittedName>
</protein>
<comment type="similarity">
    <text evidence="2">Belongs to the alanine or glycine:cation symporter (AGCS) (TC 2.A.25) family.</text>
</comment>
<keyword evidence="7 8" id="KW-0472">Membrane</keyword>
<comment type="subcellular location">
    <subcellularLocation>
        <location evidence="1">Cell membrane</location>
        <topology evidence="1">Multi-pass membrane protein</topology>
    </subcellularLocation>
</comment>
<dbReference type="GO" id="GO:0005283">
    <property type="term" value="F:amino acid:sodium symporter activity"/>
    <property type="evidence" value="ECO:0007669"/>
    <property type="project" value="InterPro"/>
</dbReference>
<proteinExistence type="inferred from homology"/>
<name>A0A1G9SQN3_9FIRM</name>
<feature type="transmembrane region" description="Helical" evidence="8">
    <location>
        <begin position="210"/>
        <end position="232"/>
    </location>
</feature>
<feature type="transmembrane region" description="Helical" evidence="8">
    <location>
        <begin position="141"/>
        <end position="167"/>
    </location>
</feature>
<evidence type="ECO:0000256" key="5">
    <source>
        <dbReference type="ARBA" id="ARBA00022692"/>
    </source>
</evidence>
<evidence type="ECO:0000256" key="6">
    <source>
        <dbReference type="ARBA" id="ARBA00022989"/>
    </source>
</evidence>
<evidence type="ECO:0000256" key="1">
    <source>
        <dbReference type="ARBA" id="ARBA00004651"/>
    </source>
</evidence>
<dbReference type="Proteomes" id="UP000199068">
    <property type="component" value="Unassembled WGS sequence"/>
</dbReference>
<feature type="transmembrane region" description="Helical" evidence="8">
    <location>
        <begin position="252"/>
        <end position="271"/>
    </location>
</feature>
<evidence type="ECO:0000256" key="3">
    <source>
        <dbReference type="ARBA" id="ARBA00022448"/>
    </source>
</evidence>
<organism evidence="9 10">
    <name type="scientific">Romboutsia lituseburensis DSM 797</name>
    <dbReference type="NCBI Taxonomy" id="1121325"/>
    <lineage>
        <taxon>Bacteria</taxon>
        <taxon>Bacillati</taxon>
        <taxon>Bacillota</taxon>
        <taxon>Clostridia</taxon>
        <taxon>Peptostreptococcales</taxon>
        <taxon>Peptostreptococcaceae</taxon>
        <taxon>Romboutsia</taxon>
    </lineage>
</organism>
<sequence length="450" mass="49982">MENLILEIEELLRIISNIAWPVFIPFLILVGIYVSVQVIFNIRHLTTERSKLNFKYIIPQTSVTLGAMVGTGTIIGFLGALSKLSISGQIYVEAVAIWALIGSIVLIPISYCETLIAKIVNLSPREYIGKFISKNAGEMYVLSLIFLYVFAIGGVQFTGIDAIMITALDKVSNIELSPIQRYIYIVIPIIGIVSIVIFNKREKIFIKSMIGMILVAIAFYFVFFGLFTLKTAHYIPTFIERMIVGFKNPTSILFGIPLGLIFGMQRVIQIAEPGLGTLAMAASKSEASPRVAGFISLTLTMTLVVVSIIVTSYIASYGMNEGTISLSAKGVYKLVSYFETVISVTGNFGFMILFIFIVLSGMTTLLGGYFLLNNILDNSKYKNNIIYIILVFMGSVLAIFKFDMIFNILDLLLLISIGLNISALAMFAEFEWSKYKIRDYDFKISNNKVS</sequence>
<keyword evidence="4" id="KW-1003">Cell membrane</keyword>
<dbReference type="GO" id="GO:0005886">
    <property type="term" value="C:plasma membrane"/>
    <property type="evidence" value="ECO:0007669"/>
    <property type="project" value="UniProtKB-SubCell"/>
</dbReference>
<feature type="transmembrane region" description="Helical" evidence="8">
    <location>
        <begin position="348"/>
        <end position="372"/>
    </location>
</feature>
<keyword evidence="5 8" id="KW-0812">Transmembrane</keyword>
<feature type="transmembrane region" description="Helical" evidence="8">
    <location>
        <begin position="179"/>
        <end position="198"/>
    </location>
</feature>